<feature type="compositionally biased region" description="Polar residues" evidence="1">
    <location>
        <begin position="1"/>
        <end position="10"/>
    </location>
</feature>
<dbReference type="EMBL" id="CM002922">
    <property type="protein sequence ID" value="KGN65346.1"/>
    <property type="molecule type" value="Genomic_DNA"/>
</dbReference>
<reference evidence="2 3" key="3">
    <citation type="journal article" date="2010" name="BMC Genomics">
        <title>Transcriptome sequencing and comparative analysis of cucumber flowers with different sex types.</title>
        <authorList>
            <person name="Guo S."/>
            <person name="Zheng Y."/>
            <person name="Joung J.G."/>
            <person name="Liu S."/>
            <person name="Zhang Z."/>
            <person name="Crasta O.R."/>
            <person name="Sobral B.W."/>
            <person name="Xu Y."/>
            <person name="Huang S."/>
            <person name="Fei Z."/>
        </authorList>
    </citation>
    <scope>NUCLEOTIDE SEQUENCE [LARGE SCALE GENOMIC DNA]</scope>
    <source>
        <strain evidence="3">cv. 9930</strain>
    </source>
</reference>
<dbReference type="Proteomes" id="UP000029981">
    <property type="component" value="Chromosome 1"/>
</dbReference>
<proteinExistence type="predicted"/>
<dbReference type="Gramene" id="KGN65346">
    <property type="protein sequence ID" value="KGN65346"/>
    <property type="gene ID" value="Csa_1G363460"/>
</dbReference>
<sequence>MAAASKSINHLTRRPGFTRCTRRRLHRGEDRRGRRVARQCRGWKQRLRGWASRTGRRLQRRIWVTANCRGEARAAARTWMA</sequence>
<evidence type="ECO:0000313" key="3">
    <source>
        <dbReference type="Proteomes" id="UP000029981"/>
    </source>
</evidence>
<name>A0A0A0LZF4_CUCSA</name>
<evidence type="ECO:0000313" key="2">
    <source>
        <dbReference type="EMBL" id="KGN65346.1"/>
    </source>
</evidence>
<reference evidence="2 3" key="1">
    <citation type="journal article" date="2009" name="Nat. Genet.">
        <title>The genome of the cucumber, Cucumis sativus L.</title>
        <authorList>
            <person name="Huang S."/>
            <person name="Li R."/>
            <person name="Zhang Z."/>
            <person name="Li L."/>
            <person name="Gu X."/>
            <person name="Fan W."/>
            <person name="Lucas W.J."/>
            <person name="Wang X."/>
            <person name="Xie B."/>
            <person name="Ni P."/>
            <person name="Ren Y."/>
            <person name="Zhu H."/>
            <person name="Li J."/>
            <person name="Lin K."/>
            <person name="Jin W."/>
            <person name="Fei Z."/>
            <person name="Li G."/>
            <person name="Staub J."/>
            <person name="Kilian A."/>
            <person name="van der Vossen E.A."/>
            <person name="Wu Y."/>
            <person name="Guo J."/>
            <person name="He J."/>
            <person name="Jia Z."/>
            <person name="Ren Y."/>
            <person name="Tian G."/>
            <person name="Lu Y."/>
            <person name="Ruan J."/>
            <person name="Qian W."/>
            <person name="Wang M."/>
            <person name="Huang Q."/>
            <person name="Li B."/>
            <person name="Xuan Z."/>
            <person name="Cao J."/>
            <person name="Asan"/>
            <person name="Wu Z."/>
            <person name="Zhang J."/>
            <person name="Cai Q."/>
            <person name="Bai Y."/>
            <person name="Zhao B."/>
            <person name="Han Y."/>
            <person name="Li Y."/>
            <person name="Li X."/>
            <person name="Wang S."/>
            <person name="Shi Q."/>
            <person name="Liu S."/>
            <person name="Cho W.K."/>
            <person name="Kim J.Y."/>
            <person name="Xu Y."/>
            <person name="Heller-Uszynska K."/>
            <person name="Miao H."/>
            <person name="Cheng Z."/>
            <person name="Zhang S."/>
            <person name="Wu J."/>
            <person name="Yang Y."/>
            <person name="Kang H."/>
            <person name="Li M."/>
            <person name="Liang H."/>
            <person name="Ren X."/>
            <person name="Shi Z."/>
            <person name="Wen M."/>
            <person name="Jian M."/>
            <person name="Yang H."/>
            <person name="Zhang G."/>
            <person name="Yang Z."/>
            <person name="Chen R."/>
            <person name="Liu S."/>
            <person name="Li J."/>
            <person name="Ma L."/>
            <person name="Liu H."/>
            <person name="Zhou Y."/>
            <person name="Zhao J."/>
            <person name="Fang X."/>
            <person name="Li G."/>
            <person name="Fang L."/>
            <person name="Li Y."/>
            <person name="Liu D."/>
            <person name="Zheng H."/>
            <person name="Zhang Y."/>
            <person name="Qin N."/>
            <person name="Li Z."/>
            <person name="Yang G."/>
            <person name="Yang S."/>
            <person name="Bolund L."/>
            <person name="Kristiansen K."/>
            <person name="Zheng H."/>
            <person name="Li S."/>
            <person name="Zhang X."/>
            <person name="Yang H."/>
            <person name="Wang J."/>
            <person name="Sun R."/>
            <person name="Zhang B."/>
            <person name="Jiang S."/>
            <person name="Wang J."/>
            <person name="Du Y."/>
            <person name="Li S."/>
        </authorList>
    </citation>
    <scope>NUCLEOTIDE SEQUENCE [LARGE SCALE GENOMIC DNA]</scope>
    <source>
        <strain evidence="3">cv. 9930</strain>
    </source>
</reference>
<keyword evidence="3" id="KW-1185">Reference proteome</keyword>
<gene>
    <name evidence="2" type="ORF">Csa_1G363460</name>
</gene>
<reference evidence="2 3" key="4">
    <citation type="journal article" date="2011" name="BMC Genomics">
        <title>RNA-Seq improves annotation of protein-coding genes in the cucumber genome.</title>
        <authorList>
            <person name="Li Z."/>
            <person name="Zhang Z."/>
            <person name="Yan P."/>
            <person name="Huang S."/>
            <person name="Fei Z."/>
            <person name="Lin K."/>
        </authorList>
    </citation>
    <scope>NUCLEOTIDE SEQUENCE [LARGE SCALE GENOMIC DNA]</scope>
    <source>
        <strain evidence="3">cv. 9930</strain>
    </source>
</reference>
<accession>A0A0A0LZF4</accession>
<dbReference type="AlphaFoldDB" id="A0A0A0LZF4"/>
<reference evidence="2 3" key="2">
    <citation type="journal article" date="2009" name="PLoS ONE">
        <title>An integrated genetic and cytogenetic map of the cucumber genome.</title>
        <authorList>
            <person name="Ren Y."/>
            <person name="Zhang Z."/>
            <person name="Liu J."/>
            <person name="Staub J.E."/>
            <person name="Han Y."/>
            <person name="Cheng Z."/>
            <person name="Li X."/>
            <person name="Lu J."/>
            <person name="Miao H."/>
            <person name="Kang H."/>
            <person name="Xie B."/>
            <person name="Gu X."/>
            <person name="Wang X."/>
            <person name="Du Y."/>
            <person name="Jin W."/>
            <person name="Huang S."/>
        </authorList>
    </citation>
    <scope>NUCLEOTIDE SEQUENCE [LARGE SCALE GENOMIC DNA]</scope>
    <source>
        <strain evidence="3">cv. 9930</strain>
    </source>
</reference>
<protein>
    <submittedName>
        <fullName evidence="2">Uncharacterized protein</fullName>
    </submittedName>
</protein>
<evidence type="ECO:0000256" key="1">
    <source>
        <dbReference type="SAM" id="MobiDB-lite"/>
    </source>
</evidence>
<organism evidence="2 3">
    <name type="scientific">Cucumis sativus</name>
    <name type="common">Cucumber</name>
    <dbReference type="NCBI Taxonomy" id="3659"/>
    <lineage>
        <taxon>Eukaryota</taxon>
        <taxon>Viridiplantae</taxon>
        <taxon>Streptophyta</taxon>
        <taxon>Embryophyta</taxon>
        <taxon>Tracheophyta</taxon>
        <taxon>Spermatophyta</taxon>
        <taxon>Magnoliopsida</taxon>
        <taxon>eudicotyledons</taxon>
        <taxon>Gunneridae</taxon>
        <taxon>Pentapetalae</taxon>
        <taxon>rosids</taxon>
        <taxon>fabids</taxon>
        <taxon>Cucurbitales</taxon>
        <taxon>Cucurbitaceae</taxon>
        <taxon>Benincaseae</taxon>
        <taxon>Cucumis</taxon>
    </lineage>
</organism>
<feature type="region of interest" description="Disordered" evidence="1">
    <location>
        <begin position="1"/>
        <end position="34"/>
    </location>
</feature>